<dbReference type="PANTHER" id="PTHR12214">
    <property type="entry name" value="GC-RICH SEQUENCE DNA-BINDING FACTOR"/>
    <property type="match status" value="1"/>
</dbReference>
<dbReference type="InterPro" id="IPR012890">
    <property type="entry name" value="GCFC2-like"/>
</dbReference>
<gene>
    <name evidence="6" type="ORF">RHSIM_Rhsim03G0238800</name>
</gene>
<reference evidence="6" key="1">
    <citation type="submission" date="2019-11" db="EMBL/GenBank/DDBJ databases">
        <authorList>
            <person name="Liu Y."/>
            <person name="Hou J."/>
            <person name="Li T.-Q."/>
            <person name="Guan C.-H."/>
            <person name="Wu X."/>
            <person name="Wu H.-Z."/>
            <person name="Ling F."/>
            <person name="Zhang R."/>
            <person name="Shi X.-G."/>
            <person name="Ren J.-P."/>
            <person name="Chen E.-F."/>
            <person name="Sun J.-M."/>
        </authorList>
    </citation>
    <scope>NUCLEOTIDE SEQUENCE</scope>
    <source>
        <strain evidence="6">Adult_tree_wgs_1</strain>
        <tissue evidence="6">Leaves</tissue>
    </source>
</reference>
<accession>A0A834HH52</accession>
<feature type="compositionally biased region" description="Basic and acidic residues" evidence="4">
    <location>
        <begin position="582"/>
        <end position="613"/>
    </location>
</feature>
<organism evidence="6 7">
    <name type="scientific">Rhododendron simsii</name>
    <name type="common">Sims's rhododendron</name>
    <dbReference type="NCBI Taxonomy" id="118357"/>
    <lineage>
        <taxon>Eukaryota</taxon>
        <taxon>Viridiplantae</taxon>
        <taxon>Streptophyta</taxon>
        <taxon>Embryophyta</taxon>
        <taxon>Tracheophyta</taxon>
        <taxon>Spermatophyta</taxon>
        <taxon>Magnoliopsida</taxon>
        <taxon>eudicotyledons</taxon>
        <taxon>Gunneridae</taxon>
        <taxon>Pentapetalae</taxon>
        <taxon>asterids</taxon>
        <taxon>Ericales</taxon>
        <taxon>Ericaceae</taxon>
        <taxon>Ericoideae</taxon>
        <taxon>Rhodoreae</taxon>
        <taxon>Rhododendron</taxon>
    </lineage>
</organism>
<evidence type="ECO:0000256" key="2">
    <source>
        <dbReference type="ARBA" id="ARBA00010801"/>
    </source>
</evidence>
<comment type="similarity">
    <text evidence="2">Belongs to the GCF family.</text>
</comment>
<comment type="subcellular location">
    <subcellularLocation>
        <location evidence="1">Nucleus</location>
    </subcellularLocation>
</comment>
<comment type="caution">
    <text evidence="6">The sequence shown here is derived from an EMBL/GenBank/DDBJ whole genome shotgun (WGS) entry which is preliminary data.</text>
</comment>
<feature type="region of interest" description="Disordered" evidence="4">
    <location>
        <begin position="1"/>
        <end position="194"/>
    </location>
</feature>
<dbReference type="Pfam" id="PF15458">
    <property type="entry name" value="NTR2"/>
    <property type="match status" value="1"/>
</dbReference>
<dbReference type="Pfam" id="PF07842">
    <property type="entry name" value="GCFC"/>
    <property type="match status" value="1"/>
</dbReference>
<evidence type="ECO:0000256" key="4">
    <source>
        <dbReference type="SAM" id="MobiDB-lite"/>
    </source>
</evidence>
<dbReference type="InterPro" id="IPR022783">
    <property type="entry name" value="GCFC_dom"/>
</dbReference>
<feature type="compositionally biased region" description="Basic residues" evidence="4">
    <location>
        <begin position="43"/>
        <end position="55"/>
    </location>
</feature>
<dbReference type="OrthoDB" id="429427at2759"/>
<feature type="compositionally biased region" description="Low complexity" evidence="4">
    <location>
        <begin position="156"/>
        <end position="167"/>
    </location>
</feature>
<evidence type="ECO:0000259" key="5">
    <source>
        <dbReference type="Pfam" id="PF07842"/>
    </source>
</evidence>
<proteinExistence type="inferred from homology"/>
<feature type="compositionally biased region" description="Acidic residues" evidence="4">
    <location>
        <begin position="63"/>
        <end position="72"/>
    </location>
</feature>
<keyword evidence="3" id="KW-0539">Nucleus</keyword>
<feature type="region of interest" description="Disordered" evidence="4">
    <location>
        <begin position="213"/>
        <end position="248"/>
    </location>
</feature>
<protein>
    <recommendedName>
        <fullName evidence="5">GCF C-terminal domain-containing protein</fullName>
    </recommendedName>
</protein>
<dbReference type="InterPro" id="IPR028211">
    <property type="entry name" value="Ntr2"/>
</dbReference>
<evidence type="ECO:0000313" key="6">
    <source>
        <dbReference type="EMBL" id="KAF7148016.1"/>
    </source>
</evidence>
<name>A0A834HH52_RHOSS</name>
<dbReference type="GO" id="GO:0071008">
    <property type="term" value="C:U2-type post-mRNA release spliceosomal complex"/>
    <property type="evidence" value="ECO:0007669"/>
    <property type="project" value="InterPro"/>
</dbReference>
<dbReference type="GO" id="GO:0000390">
    <property type="term" value="P:spliceosomal complex disassembly"/>
    <property type="evidence" value="ECO:0007669"/>
    <property type="project" value="InterPro"/>
</dbReference>
<dbReference type="PANTHER" id="PTHR12214:SF0">
    <property type="entry name" value="LD29489P"/>
    <property type="match status" value="1"/>
</dbReference>
<evidence type="ECO:0000256" key="1">
    <source>
        <dbReference type="ARBA" id="ARBA00004123"/>
    </source>
</evidence>
<feature type="compositionally biased region" description="Acidic residues" evidence="4">
    <location>
        <begin position="177"/>
        <end position="188"/>
    </location>
</feature>
<sequence>MSSRTKNFRRRADDEDNDDDTPNGTVPPSTSSTRTSKSTATTKPKKPTVPHHQAPKKLLSFAQDDDGDEDDYPVSRPLSKSKPSSSSSSRLNKNNKPSSSSSHKHTSSKDRPPPPPSNVQPLSGTYTPEALLELRKNTRTLVPSSSSHHRPPPSEPVVLLKGLVKPVSETLKQADELDRDDDDREEEATTARLAGIGLENSFPDQATINAIRARRERQRQSRAAAPDFISLDGGSNHGEAEGLSDEEPEFRGRIGFFGDRIEKKKGVFDNDDGVGERVVAMEGVGFRKEVVDEEEEDKIWEEEQFRKGLGKRMDEASSSGGRVVGTSSNSVALPVVAQSIIPQQKYAYAPAVASYPSVPSIGGVVGGLPGLEVMSIPQQAEVAKKALHDNLKRMKVGAPISFAGSVLWSGGVVATSWRSPWHGVRVTGLTAGLDRGDGCGDSHGRTMASLDRNDENLTTSLLKVTVLEKSLSAAGERFIFMQKLRDFVSVICDFLQHKAPFIEELEEQMQKLNEDRAAAILKRRSSDNDDEMLELEAAINAAMSVFSKGGGSAAMIEVATREAKAASAATKEQRNLPVELDEFGRDTNLQKRMDMTRRADVRRTRTARSDAKRLSSMGSDGPYQQIEGESSTDESDSETAAYESNRDLLLQTAEQVFSDAAEEYSQLAVVIERFDSWKKDYPSSYRDAYMSLSVPAIFSPYVRLELLKWDPLHEDTDFIDMNWHSLLYSYGIEDENDISPDDDDANLVPQLVEKVAVPILHHEIAHCWDMLSTHETRNAVLATELVVRYVPASSESLIELVAVLHDRLADAIADLVVPTWSPLVLKAVPNAARVAAYRFGRAVRLMRNICMWNKIIALPVLDRLVLDDLLSGKVLPHLRSIQSNVHDAVTRTERVIASLCGVWAGPSAAGQRSGGHVFNSLRLSASTGFLLGFDSVCDCAYVDPGFDPILCLVQGIPQIECALPNLLELDGIYCRSPKLQPLVDYLLTLERTLQKKHVSGVSEGETSGLARRLKKMLVELNEYDHARAISRTFNLKEAL</sequence>
<feature type="compositionally biased region" description="Low complexity" evidence="4">
    <location>
        <begin position="26"/>
        <end position="42"/>
    </location>
</feature>
<dbReference type="EMBL" id="WJXA01000003">
    <property type="protein sequence ID" value="KAF7148016.1"/>
    <property type="molecule type" value="Genomic_DNA"/>
</dbReference>
<keyword evidence="7" id="KW-1185">Reference proteome</keyword>
<feature type="region of interest" description="Disordered" evidence="4">
    <location>
        <begin position="579"/>
        <end position="642"/>
    </location>
</feature>
<dbReference type="AlphaFoldDB" id="A0A834HH52"/>
<dbReference type="GO" id="GO:0003677">
    <property type="term" value="F:DNA binding"/>
    <property type="evidence" value="ECO:0007669"/>
    <property type="project" value="InterPro"/>
</dbReference>
<evidence type="ECO:0000256" key="3">
    <source>
        <dbReference type="ARBA" id="ARBA00023242"/>
    </source>
</evidence>
<feature type="compositionally biased region" description="Low complexity" evidence="4">
    <location>
        <begin position="75"/>
        <end position="101"/>
    </location>
</feature>
<dbReference type="Proteomes" id="UP000626092">
    <property type="component" value="Unassembled WGS sequence"/>
</dbReference>
<evidence type="ECO:0000313" key="7">
    <source>
        <dbReference type="Proteomes" id="UP000626092"/>
    </source>
</evidence>
<feature type="domain" description="GCF C-terminal" evidence="5">
    <location>
        <begin position="669"/>
        <end position="871"/>
    </location>
</feature>